<sequence>MATTYSHGLKVDGVLIGAIANDGGAGTVLTSPGKVREDTINVNPVTNTDTEFFAQGETSPAIIVTKKGVKEGQFDLLTFDPEVIADLTGGTTTGVGANMLYHESNEPTDVRKTLKFIDSQGNEWLYPHVKLNADLVGMFRTGDVNVVRVQFKVLAPTKAGVAPFTYGKPAA</sequence>
<evidence type="ECO:0000313" key="2">
    <source>
        <dbReference type="Proteomes" id="UP000199643"/>
    </source>
</evidence>
<reference evidence="2" key="1">
    <citation type="submission" date="2016-10" db="EMBL/GenBank/DDBJ databases">
        <authorList>
            <person name="Varghese N."/>
            <person name="Submissions S."/>
        </authorList>
    </citation>
    <scope>NUCLEOTIDE SEQUENCE [LARGE SCALE GENOMIC DNA]</scope>
    <source>
        <strain evidence="2">DSM 17933</strain>
    </source>
</reference>
<evidence type="ECO:0000313" key="1">
    <source>
        <dbReference type="EMBL" id="SDG32462.1"/>
    </source>
</evidence>
<dbReference type="EMBL" id="FNCH01000005">
    <property type="protein sequence ID" value="SDG32462.1"/>
    <property type="molecule type" value="Genomic_DNA"/>
</dbReference>
<gene>
    <name evidence="1" type="ORF">SAMN05421827_105141</name>
</gene>
<keyword evidence="2" id="KW-1185">Reference proteome</keyword>
<dbReference type="RefSeq" id="WP_090498815.1">
    <property type="nucleotide sequence ID" value="NZ_FNCH01000005.1"/>
</dbReference>
<name>A0A1G7TBI0_9SPHI</name>
<accession>A0A1G7TBI0</accession>
<dbReference type="STRING" id="405671.SAMN05421827_105141"/>
<protein>
    <submittedName>
        <fullName evidence="1">Uncharacterized protein</fullName>
    </submittedName>
</protein>
<dbReference type="Proteomes" id="UP000199643">
    <property type="component" value="Unassembled WGS sequence"/>
</dbReference>
<organism evidence="1 2">
    <name type="scientific">Pedobacter terrae</name>
    <dbReference type="NCBI Taxonomy" id="405671"/>
    <lineage>
        <taxon>Bacteria</taxon>
        <taxon>Pseudomonadati</taxon>
        <taxon>Bacteroidota</taxon>
        <taxon>Sphingobacteriia</taxon>
        <taxon>Sphingobacteriales</taxon>
        <taxon>Sphingobacteriaceae</taxon>
        <taxon>Pedobacter</taxon>
    </lineage>
</organism>
<proteinExistence type="predicted"/>
<dbReference type="AlphaFoldDB" id="A0A1G7TBI0"/>
<dbReference type="OrthoDB" id="762138at2"/>